<keyword evidence="4" id="KW-0483">Metalloprotease inhibitor</keyword>
<dbReference type="Proteomes" id="UP001220530">
    <property type="component" value="Chromosome"/>
</dbReference>
<dbReference type="Pfam" id="PF02974">
    <property type="entry name" value="Inh"/>
    <property type="match status" value="1"/>
</dbReference>
<keyword evidence="1 2" id="KW-0732">Signal</keyword>
<dbReference type="InterPro" id="IPR021140">
    <property type="entry name" value="Inh/Omp19"/>
</dbReference>
<feature type="chain" id="PRO_5046211939" evidence="2">
    <location>
        <begin position="22"/>
        <end position="244"/>
    </location>
</feature>
<organism evidence="4 5">
    <name type="scientific">Devosia algicola</name>
    <dbReference type="NCBI Taxonomy" id="3026418"/>
    <lineage>
        <taxon>Bacteria</taxon>
        <taxon>Pseudomonadati</taxon>
        <taxon>Pseudomonadota</taxon>
        <taxon>Alphaproteobacteria</taxon>
        <taxon>Hyphomicrobiales</taxon>
        <taxon>Devosiaceae</taxon>
        <taxon>Devosia</taxon>
    </lineage>
</organism>
<evidence type="ECO:0000256" key="1">
    <source>
        <dbReference type="ARBA" id="ARBA00022729"/>
    </source>
</evidence>
<dbReference type="InterPro" id="IPR016085">
    <property type="entry name" value="Protease_inh_B-barrel_dom"/>
</dbReference>
<feature type="domain" description="Alkaline proteinase inhibitor/ Outer membrane lipoprotein Omp19" evidence="3">
    <location>
        <begin position="29"/>
        <end position="119"/>
    </location>
</feature>
<proteinExistence type="predicted"/>
<dbReference type="RefSeq" id="WP_282217764.1">
    <property type="nucleotide sequence ID" value="NZ_CP118246.1"/>
</dbReference>
<dbReference type="Gene3D" id="2.30.30.40">
    <property type="entry name" value="SH3 Domains"/>
    <property type="match status" value="1"/>
</dbReference>
<name>A0ABY7YJB2_9HYPH</name>
<dbReference type="Gene3D" id="2.40.128.10">
    <property type="match status" value="1"/>
</dbReference>
<evidence type="ECO:0000256" key="2">
    <source>
        <dbReference type="SAM" id="SignalP"/>
    </source>
</evidence>
<evidence type="ECO:0000313" key="5">
    <source>
        <dbReference type="Proteomes" id="UP001220530"/>
    </source>
</evidence>
<gene>
    <name evidence="4" type="ORF">PSQ19_10995</name>
</gene>
<accession>A0ABY7YJB2</accession>
<dbReference type="GO" id="GO:0030414">
    <property type="term" value="F:peptidase inhibitor activity"/>
    <property type="evidence" value="ECO:0007669"/>
    <property type="project" value="UniProtKB-KW"/>
</dbReference>
<dbReference type="SUPFAM" id="SSF50882">
    <property type="entry name" value="beta-Barrel protease inhibitors"/>
    <property type="match status" value="1"/>
</dbReference>
<dbReference type="EMBL" id="CP118246">
    <property type="protein sequence ID" value="WDR01353.1"/>
    <property type="molecule type" value="Genomic_DNA"/>
</dbReference>
<evidence type="ECO:0000259" key="3">
    <source>
        <dbReference type="Pfam" id="PF02974"/>
    </source>
</evidence>
<sequence length="244" mass="26036">MKRLACALITLVGAGAMPALAQSQADFVSAFSGSWQLYEQRLGDGSNMCKLELSTEKKGEHLQLSTSHCAQPVASTVSWSIEDGQLVFYATDGSKVATLGGNQKRVTGETADQMPLIIERAGGDGMAATLQAAYNASGCYYLGYSQTCAPRTELGEPAPAPDGRVHIQLQANLAVHTEPRNDANVVGTAQKDTCVVVDSCTMASDGPWCRAKFGDTTGWLRKLTLRQNRWPVVAFANTCKQASN</sequence>
<evidence type="ECO:0000313" key="4">
    <source>
        <dbReference type="EMBL" id="WDR01353.1"/>
    </source>
</evidence>
<protein>
    <submittedName>
        <fullName evidence="4">AprI/Inh family metalloprotease inhibitor</fullName>
    </submittedName>
</protein>
<feature type="signal peptide" evidence="2">
    <location>
        <begin position="1"/>
        <end position="21"/>
    </location>
</feature>
<keyword evidence="4" id="KW-0481">Metalloenzyme inhibitor</keyword>
<keyword evidence="4" id="KW-0646">Protease inhibitor</keyword>
<reference evidence="4 5" key="1">
    <citation type="submission" date="2023-02" db="EMBL/GenBank/DDBJ databases">
        <title>Devosia algicola sp. nov., isolated from the phycosphere of marine algae.</title>
        <authorList>
            <person name="Kim J.M."/>
            <person name="Lee J.K."/>
            <person name="Choi B.J."/>
            <person name="Bayburt H."/>
            <person name="Jeon C.O."/>
        </authorList>
    </citation>
    <scope>NUCLEOTIDE SEQUENCE [LARGE SCALE GENOMIC DNA]</scope>
    <source>
        <strain evidence="4 5">G20-9</strain>
    </source>
</reference>
<keyword evidence="5" id="KW-1185">Reference proteome</keyword>